<sequence>MSVVRRLLSLSISPGSSVCLSKHSVFRQPMPAEQPPKPQRPLAYQSRWANSENLPPLPLDDGGGGNWSSMHISHCICSPPGEEQVKG</sequence>
<evidence type="ECO:0000313" key="2">
    <source>
        <dbReference type="EMBL" id="KAK2878676.1"/>
    </source>
</evidence>
<feature type="region of interest" description="Disordered" evidence="1">
    <location>
        <begin position="28"/>
        <end position="65"/>
    </location>
</feature>
<gene>
    <name evidence="2" type="ORF">Q8A67_019467</name>
</gene>
<dbReference type="AlphaFoldDB" id="A0AA88PCG2"/>
<evidence type="ECO:0000313" key="3">
    <source>
        <dbReference type="Proteomes" id="UP001187343"/>
    </source>
</evidence>
<proteinExistence type="predicted"/>
<organism evidence="2 3">
    <name type="scientific">Cirrhinus molitorella</name>
    <name type="common">mud carp</name>
    <dbReference type="NCBI Taxonomy" id="172907"/>
    <lineage>
        <taxon>Eukaryota</taxon>
        <taxon>Metazoa</taxon>
        <taxon>Chordata</taxon>
        <taxon>Craniata</taxon>
        <taxon>Vertebrata</taxon>
        <taxon>Euteleostomi</taxon>
        <taxon>Actinopterygii</taxon>
        <taxon>Neopterygii</taxon>
        <taxon>Teleostei</taxon>
        <taxon>Ostariophysi</taxon>
        <taxon>Cypriniformes</taxon>
        <taxon>Cyprinidae</taxon>
        <taxon>Labeoninae</taxon>
        <taxon>Labeonini</taxon>
        <taxon>Cirrhinus</taxon>
    </lineage>
</organism>
<protein>
    <submittedName>
        <fullName evidence="2">Uncharacterized protein</fullName>
    </submittedName>
</protein>
<reference evidence="2" key="1">
    <citation type="submission" date="2023-08" db="EMBL/GenBank/DDBJ databases">
        <title>Chromosome-level Genome Assembly of mud carp (Cirrhinus molitorella).</title>
        <authorList>
            <person name="Liu H."/>
        </authorList>
    </citation>
    <scope>NUCLEOTIDE SEQUENCE</scope>
    <source>
        <strain evidence="2">Prfri</strain>
        <tissue evidence="2">Muscle</tissue>
    </source>
</reference>
<dbReference type="Proteomes" id="UP001187343">
    <property type="component" value="Unassembled WGS sequence"/>
</dbReference>
<accession>A0AA88PCG2</accession>
<keyword evidence="3" id="KW-1185">Reference proteome</keyword>
<evidence type="ECO:0000256" key="1">
    <source>
        <dbReference type="SAM" id="MobiDB-lite"/>
    </source>
</evidence>
<comment type="caution">
    <text evidence="2">The sequence shown here is derived from an EMBL/GenBank/DDBJ whole genome shotgun (WGS) entry which is preliminary data.</text>
</comment>
<dbReference type="EMBL" id="JAUYZG010000019">
    <property type="protein sequence ID" value="KAK2878676.1"/>
    <property type="molecule type" value="Genomic_DNA"/>
</dbReference>
<name>A0AA88PCG2_9TELE</name>